<protein>
    <submittedName>
        <fullName evidence="1">VRK serine/threonine kinase 3</fullName>
    </submittedName>
</protein>
<evidence type="ECO:0000313" key="1">
    <source>
        <dbReference type="Ensembl" id="ENSOARP00020062538.1"/>
    </source>
</evidence>
<proteinExistence type="predicted"/>
<organism evidence="1">
    <name type="scientific">Ovis aries</name>
    <name type="common">Sheep</name>
    <dbReference type="NCBI Taxonomy" id="9940"/>
    <lineage>
        <taxon>Eukaryota</taxon>
        <taxon>Metazoa</taxon>
        <taxon>Chordata</taxon>
        <taxon>Craniata</taxon>
        <taxon>Vertebrata</taxon>
        <taxon>Euteleostomi</taxon>
        <taxon>Mammalia</taxon>
        <taxon>Eutheria</taxon>
        <taxon>Laurasiatheria</taxon>
        <taxon>Artiodactyla</taxon>
        <taxon>Ruminantia</taxon>
        <taxon>Pecora</taxon>
        <taxon>Bovidae</taxon>
        <taxon>Caprinae</taxon>
        <taxon>Ovis</taxon>
    </lineage>
</organism>
<dbReference type="Ensembl" id="ENSOART00020064362.1">
    <property type="protein sequence ID" value="ENSOARP00020062538.1"/>
    <property type="gene ID" value="ENSOARG00020012729.2"/>
</dbReference>
<sequence length="415" mass="46516">MICPDCGRGIEATFKFCPYCGKPLPTEKHAGSQSFVKPFASSSQGHLSGSPTPRSSPQTTRQSPQTLKRSRMTTSLEALPVGTVLTDKSGRHWKLRCLQTRGDQGILYEAESDSTTGSESSPQKQRFSLKLDAKDGRLFNEQNFFQRAAKPLQVNKWKKLYSIPQLAIPTCIGFGIHQDKYRFLVFPILGRSLQSILDDFPKHVMSVRCVFQMACRLLDALEFLHENEYVHGNVTAENIFVNPENLCQVTLAGYGFTFRYSPGGRHVAYTEGSRSPHEGNLEFISMDLHKGCGPSRRSDLQTLGYCLLKWLYGTLPWTNCLPNTEEIMKLKQKFLDNPEGLVGQCSRWITPSEHRFVTHEPVRFKLQRPSGKQSWCIGLPASLLGPLVGEQPSLVLPSQIPCVLSQKYLLSGTSQ</sequence>
<reference evidence="1" key="1">
    <citation type="submission" date="2020-11" db="EMBL/GenBank/DDBJ databases">
        <authorList>
            <person name="Davenport K.M."/>
            <person name="Bickhart D.M."/>
            <person name="Smith T.P.L."/>
            <person name="Murdoch B.M."/>
            <person name="Rosen B.D."/>
        </authorList>
    </citation>
    <scope>NUCLEOTIDE SEQUENCE [LARGE SCALE GENOMIC DNA]</scope>
    <source>
        <strain evidence="1">OAR_USU_Benz2616</strain>
    </source>
</reference>
<reference evidence="1" key="3">
    <citation type="submission" date="2025-09" db="UniProtKB">
        <authorList>
            <consortium name="Ensembl"/>
        </authorList>
    </citation>
    <scope>IDENTIFICATION</scope>
</reference>
<reference evidence="1" key="2">
    <citation type="submission" date="2025-08" db="UniProtKB">
        <authorList>
            <consortium name="Ensembl"/>
        </authorList>
    </citation>
    <scope>IDENTIFICATION</scope>
</reference>
<accession>A0AC11ESR9</accession>
<name>A0AC11ESR9_SHEEP</name>
<gene>
    <name evidence="1" type="primary">VRK3</name>
</gene>